<sequence>MSNTFVRGANPSPAKPEQYRHIRFATAYDDGVHPAKRRRANAAKKSLRRPALEHHETVPMKRLYMPQRDQDAHAIGRQYKPLGDQLLSDVQDITSKPIYENSFLETSPDAESVGATSASPYYTTTRDNQHRVPYFRYFGPTAIAPGYKQMVVQVKQHAQSIDASTTFPSSEIGGVLETPDGNSIQAMSEGQPIFDVPVYDVNTSAFVDPLIMRLVEIFFDNLGCNFPFLQRQRFLKNIENKVAEPILVNAICAVSERFCTGPLVGSSSNGSSSKKAVNAEVGQTFAHRAMIGLVESFPCPTISSVQACLILAYDEFGRNHDSGLWMQLGCSIRMTQDLGLQKVEEGGHRDSNILVDKALSNQPEQQSVELERMYTFWAVLMTDRYVSSGTGRPVTLQDKDVQIPFPPLLLRDDENQWPKPFPALVRIVHVYGKVTDLLNNISDELAAEIFENLAIVETELTTFYQSLPSRLHFSAINFQQYVRSGEGTNFILLHFWFHALIILVHQPKLLHGFTNIQKLFPNSHELSMSSAKTIADIIAFAELIDPKSFTGTPFTSQPIYIAACSFLLEMERLKSSQPTSADHNIPDPTNPTLLASAAIRNYQRCYKALQSQEAYWAGIKYILTALEQKAEGIWDPLLYTNEEMDSTRPPPSLALAWRRQARSILNATTDRSEPPQPENVRGLSANADDALMDPSQAIGWSLGGNVNSPTFSLSLFYQNTSSGTSVFNDTDQLNSTSGSLDTEYRPFPSFPVRTNQQTALHPTVESIPQTDSFEIPNSGNPIPFKLQTTTSQQRPSDDDSDNRTILSLPYQQLQTTYSNHPNGMTTTLQANADAGGIYPTDLDVMISSQEIDMACLGSRDLDFFPQDVLGFFDHSI</sequence>
<gene>
    <name evidence="4" type="ORF">B7463_g1453</name>
</gene>
<dbReference type="SMART" id="SM00906">
    <property type="entry name" value="Fungal_trans"/>
    <property type="match status" value="1"/>
</dbReference>
<feature type="region of interest" description="Disordered" evidence="2">
    <location>
        <begin position="769"/>
        <end position="803"/>
    </location>
</feature>
<keyword evidence="5" id="KW-1185">Reference proteome</keyword>
<keyword evidence="1" id="KW-0539">Nucleus</keyword>
<organism evidence="4 5">
    <name type="scientific">Scytalidium lignicola</name>
    <name type="common">Hyphomycete</name>
    <dbReference type="NCBI Taxonomy" id="5539"/>
    <lineage>
        <taxon>Eukaryota</taxon>
        <taxon>Fungi</taxon>
        <taxon>Dikarya</taxon>
        <taxon>Ascomycota</taxon>
        <taxon>Pezizomycotina</taxon>
        <taxon>Leotiomycetes</taxon>
        <taxon>Leotiomycetes incertae sedis</taxon>
        <taxon>Scytalidium</taxon>
    </lineage>
</organism>
<feature type="non-terminal residue" evidence="4">
    <location>
        <position position="876"/>
    </location>
</feature>
<accession>A0A3E2HNE7</accession>
<evidence type="ECO:0000256" key="2">
    <source>
        <dbReference type="SAM" id="MobiDB-lite"/>
    </source>
</evidence>
<dbReference type="InterPro" id="IPR007219">
    <property type="entry name" value="XnlR_reg_dom"/>
</dbReference>
<feature type="compositionally biased region" description="Polar residues" evidence="2">
    <location>
        <begin position="769"/>
        <end position="794"/>
    </location>
</feature>
<dbReference type="OrthoDB" id="2354469at2759"/>
<reference evidence="4 5" key="1">
    <citation type="submission" date="2018-05" db="EMBL/GenBank/DDBJ databases">
        <title>Draft genome sequence of Scytalidium lignicola DSM 105466, a ubiquitous saprotrophic fungus.</title>
        <authorList>
            <person name="Buettner E."/>
            <person name="Gebauer A.M."/>
            <person name="Hofrichter M."/>
            <person name="Liers C."/>
            <person name="Kellner H."/>
        </authorList>
    </citation>
    <scope>NUCLEOTIDE SEQUENCE [LARGE SCALE GENOMIC DNA]</scope>
    <source>
        <strain evidence="4 5">DSM 105466</strain>
    </source>
</reference>
<feature type="compositionally biased region" description="Polar residues" evidence="2">
    <location>
        <begin position="724"/>
        <end position="740"/>
    </location>
</feature>
<dbReference type="OMA" id="FANDMDS"/>
<dbReference type="GO" id="GO:0006351">
    <property type="term" value="P:DNA-templated transcription"/>
    <property type="evidence" value="ECO:0007669"/>
    <property type="project" value="InterPro"/>
</dbReference>
<dbReference type="PANTHER" id="PTHR47783:SF1">
    <property type="entry name" value="ZN(II)2CYS6 TRANSCRIPTION FACTOR (EUROFUNG)"/>
    <property type="match status" value="1"/>
</dbReference>
<comment type="caution">
    <text evidence="4">The sequence shown here is derived from an EMBL/GenBank/DDBJ whole genome shotgun (WGS) entry which is preliminary data.</text>
</comment>
<evidence type="ECO:0000256" key="1">
    <source>
        <dbReference type="ARBA" id="ARBA00023242"/>
    </source>
</evidence>
<evidence type="ECO:0000259" key="3">
    <source>
        <dbReference type="SMART" id="SM00906"/>
    </source>
</evidence>
<evidence type="ECO:0000313" key="4">
    <source>
        <dbReference type="EMBL" id="RFU34877.1"/>
    </source>
</evidence>
<feature type="non-terminal residue" evidence="4">
    <location>
        <position position="1"/>
    </location>
</feature>
<dbReference type="STRING" id="5539.A0A3E2HNE7"/>
<dbReference type="PANTHER" id="PTHR47783">
    <property type="entry name" value="ZN(II)2CYS6 TRANSCRIPTION FACTOR (EUROFUNG)-RELATED"/>
    <property type="match status" value="1"/>
</dbReference>
<evidence type="ECO:0000313" key="5">
    <source>
        <dbReference type="Proteomes" id="UP000258309"/>
    </source>
</evidence>
<feature type="region of interest" description="Disordered" evidence="2">
    <location>
        <begin position="724"/>
        <end position="744"/>
    </location>
</feature>
<dbReference type="AlphaFoldDB" id="A0A3E2HNE7"/>
<dbReference type="Proteomes" id="UP000258309">
    <property type="component" value="Unassembled WGS sequence"/>
</dbReference>
<feature type="domain" description="Xylanolytic transcriptional activator regulatory" evidence="3">
    <location>
        <begin position="324"/>
        <end position="412"/>
    </location>
</feature>
<dbReference type="GO" id="GO:0008270">
    <property type="term" value="F:zinc ion binding"/>
    <property type="evidence" value="ECO:0007669"/>
    <property type="project" value="InterPro"/>
</dbReference>
<dbReference type="GO" id="GO:0003677">
    <property type="term" value="F:DNA binding"/>
    <property type="evidence" value="ECO:0007669"/>
    <property type="project" value="InterPro"/>
</dbReference>
<dbReference type="Pfam" id="PF04082">
    <property type="entry name" value="Fungal_trans"/>
    <property type="match status" value="1"/>
</dbReference>
<name>A0A3E2HNE7_SCYLI</name>
<proteinExistence type="predicted"/>
<dbReference type="CDD" id="cd12148">
    <property type="entry name" value="fungal_TF_MHR"/>
    <property type="match status" value="1"/>
</dbReference>
<protein>
    <recommendedName>
        <fullName evidence="3">Xylanolytic transcriptional activator regulatory domain-containing protein</fullName>
    </recommendedName>
</protein>
<dbReference type="EMBL" id="NCSJ02000015">
    <property type="protein sequence ID" value="RFU34877.1"/>
    <property type="molecule type" value="Genomic_DNA"/>
</dbReference>